<name>A0A2W5G9Z3_9SPHI</name>
<reference evidence="2 3" key="1">
    <citation type="submission" date="2017-11" db="EMBL/GenBank/DDBJ databases">
        <title>Infants hospitalized years apart are colonized by the same room-sourced microbial strains.</title>
        <authorList>
            <person name="Brooks B."/>
            <person name="Olm M.R."/>
            <person name="Firek B.A."/>
            <person name="Baker R."/>
            <person name="Thomas B.C."/>
            <person name="Morowitz M.J."/>
            <person name="Banfield J.F."/>
        </authorList>
    </citation>
    <scope>NUCLEOTIDE SEQUENCE [LARGE SCALE GENOMIC DNA]</scope>
    <source>
        <strain evidence="2">S2_009_000_R2_76</strain>
    </source>
</reference>
<dbReference type="Gene3D" id="3.40.50.1220">
    <property type="entry name" value="TPP-binding domain"/>
    <property type="match status" value="1"/>
</dbReference>
<feature type="non-terminal residue" evidence="2">
    <location>
        <position position="1"/>
    </location>
</feature>
<evidence type="ECO:0000313" key="2">
    <source>
        <dbReference type="EMBL" id="PZP38959.1"/>
    </source>
</evidence>
<sequence length="414" mass="48044">GMSDAPLLPYQDRWNRDRTPVKFCEKSRRVGLSYGDAAESAMLAAQLKSEGGMNTYYISYNKEMTETYIKDVGEWAKKYNLAASEFEEVVLEDEKDGADDYNFETIKKAVELCIEKSGPVHINIPLTEPLYNLLEELPVMPAVEKTIQKKNYELPSNLVADWHTSKRIMILAGTLSPNPELEAQLSQLVKNHTVVVLTEMNSNLQHDKFFAHIDRYITDFSDEDYHTYAPDLLITIGQNVVSKRVKQFLRKAKPKQHWHIDEYWQPDTYYALTQKIETKPEIFFSKLLKSINLEPRPYFNLWDVLKDKKDAKHEEYLNKAPFSDFYLFKQLSNQIPANYRVHFSNSSAIRYAQLFEYQKYDVYCNRGTSGIDGCTSTAMGFAMMEDEPTILITGDLSFFYDINGLWNQYIPPYT</sequence>
<dbReference type="InterPro" id="IPR029061">
    <property type="entry name" value="THDP-binding"/>
</dbReference>
<organism evidence="2 3">
    <name type="scientific">Pseudopedobacter saltans</name>
    <dbReference type="NCBI Taxonomy" id="151895"/>
    <lineage>
        <taxon>Bacteria</taxon>
        <taxon>Pseudomonadati</taxon>
        <taxon>Bacteroidota</taxon>
        <taxon>Sphingobacteriia</taxon>
        <taxon>Sphingobacteriales</taxon>
        <taxon>Sphingobacteriaceae</taxon>
        <taxon>Pseudopedobacter</taxon>
    </lineage>
</organism>
<comment type="caution">
    <text evidence="2">The sequence shown here is derived from an EMBL/GenBank/DDBJ whole genome shotgun (WGS) entry which is preliminary data.</text>
</comment>
<accession>A0A2W5G9Z3</accession>
<protein>
    <recommendedName>
        <fullName evidence="1">Menaquinone biosynthesis protein MenD middle domain-containing protein</fullName>
    </recommendedName>
</protein>
<feature type="non-terminal residue" evidence="2">
    <location>
        <position position="414"/>
    </location>
</feature>
<dbReference type="InterPro" id="IPR032264">
    <property type="entry name" value="MenD_middle"/>
</dbReference>
<feature type="domain" description="Menaquinone biosynthesis protein MenD middle" evidence="1">
    <location>
        <begin position="157"/>
        <end position="336"/>
    </location>
</feature>
<dbReference type="AlphaFoldDB" id="A0A2W5G9Z3"/>
<evidence type="ECO:0000259" key="1">
    <source>
        <dbReference type="Pfam" id="PF16582"/>
    </source>
</evidence>
<dbReference type="Pfam" id="PF16582">
    <property type="entry name" value="TPP_enzyme_M_2"/>
    <property type="match status" value="1"/>
</dbReference>
<proteinExistence type="predicted"/>
<dbReference type="SUPFAM" id="SSF52518">
    <property type="entry name" value="Thiamin diphosphate-binding fold (THDP-binding)"/>
    <property type="match status" value="1"/>
</dbReference>
<dbReference type="PANTHER" id="PTHR42916:SF1">
    <property type="entry name" value="PROTEIN PHYLLO, CHLOROPLASTIC"/>
    <property type="match status" value="1"/>
</dbReference>
<dbReference type="Proteomes" id="UP000249645">
    <property type="component" value="Unassembled WGS sequence"/>
</dbReference>
<evidence type="ECO:0000313" key="3">
    <source>
        <dbReference type="Proteomes" id="UP000249645"/>
    </source>
</evidence>
<dbReference type="Gene3D" id="3.40.50.970">
    <property type="match status" value="1"/>
</dbReference>
<dbReference type="PANTHER" id="PTHR42916">
    <property type="entry name" value="2-SUCCINYL-5-ENOLPYRUVYL-6-HYDROXY-3-CYCLOHEXENE-1-CARBOXYLATE SYNTHASE"/>
    <property type="match status" value="1"/>
</dbReference>
<gene>
    <name evidence="2" type="ORF">DI598_20330</name>
</gene>
<dbReference type="EMBL" id="QFOI01000708">
    <property type="protein sequence ID" value="PZP38959.1"/>
    <property type="molecule type" value="Genomic_DNA"/>
</dbReference>